<sequence length="133" mass="14766">FGKVKIVLVVKIFPFCLKLYFVLVKFYLLVIYSHSAGAGSQKINITGGINRLAPNCETTVKKLCDENDISKQGPITRIDVKLRECRLHCYSNGGTHVSSMHLPDTMPCALGATCQNGSCFCEACDKLKPIRRR</sequence>
<comment type="subcellular location">
    <subcellularLocation>
        <location evidence="1">Secreted</location>
    </subcellularLocation>
</comment>
<dbReference type="Pfam" id="PF12115">
    <property type="entry name" value="Salp15"/>
    <property type="match status" value="1"/>
</dbReference>
<dbReference type="InterPro" id="IPR021971">
    <property type="entry name" value="Salp15"/>
</dbReference>
<keyword evidence="3" id="KW-0732">Signal</keyword>
<keyword evidence="6" id="KW-1133">Transmembrane helix</keyword>
<evidence type="ECO:0000256" key="1">
    <source>
        <dbReference type="ARBA" id="ARBA00004613"/>
    </source>
</evidence>
<name>A0A0K8RQJ6_IXORI</name>
<evidence type="ECO:0000256" key="6">
    <source>
        <dbReference type="SAM" id="Phobius"/>
    </source>
</evidence>
<evidence type="ECO:0000313" key="7">
    <source>
        <dbReference type="EMBL" id="JAA72889.1"/>
    </source>
</evidence>
<dbReference type="AlphaFoldDB" id="A0A0K8RQJ6"/>
<evidence type="ECO:0000256" key="2">
    <source>
        <dbReference type="ARBA" id="ARBA00022525"/>
    </source>
</evidence>
<comment type="similarity">
    <text evidence="5">Belongs to the salp15 family.</text>
</comment>
<dbReference type="GO" id="GO:0005576">
    <property type="term" value="C:extracellular region"/>
    <property type="evidence" value="ECO:0007669"/>
    <property type="project" value="UniProtKB-SubCell"/>
</dbReference>
<accession>A0A0K8RQJ6</accession>
<evidence type="ECO:0000256" key="4">
    <source>
        <dbReference type="ARBA" id="ARBA00023180"/>
    </source>
</evidence>
<keyword evidence="6" id="KW-0812">Transmembrane</keyword>
<evidence type="ECO:0000256" key="5">
    <source>
        <dbReference type="ARBA" id="ARBA00034321"/>
    </source>
</evidence>
<protein>
    <submittedName>
        <fullName evidence="7">Putative salp15</fullName>
    </submittedName>
</protein>
<dbReference type="EMBL" id="GADI01000919">
    <property type="protein sequence ID" value="JAA72889.1"/>
    <property type="molecule type" value="mRNA"/>
</dbReference>
<proteinExistence type="evidence at transcript level"/>
<keyword evidence="2" id="KW-0964">Secreted</keyword>
<reference evidence="7" key="1">
    <citation type="submission" date="2012-12" db="EMBL/GenBank/DDBJ databases">
        <title>Identification and characterization of a phenylalanine ammonia-lyase gene family in Isatis indigotica Fort.</title>
        <authorList>
            <person name="Liu Q."/>
            <person name="Chen J."/>
            <person name="Zhou X."/>
            <person name="Di P."/>
            <person name="Xiao Y."/>
            <person name="Xuan H."/>
            <person name="Zhang L."/>
            <person name="Chen W."/>
        </authorList>
    </citation>
    <scope>NUCLEOTIDE SEQUENCE</scope>
    <source>
        <tissue evidence="7">Salivary gland</tissue>
    </source>
</reference>
<feature type="non-terminal residue" evidence="7">
    <location>
        <position position="1"/>
    </location>
</feature>
<feature type="transmembrane region" description="Helical" evidence="6">
    <location>
        <begin position="12"/>
        <end position="32"/>
    </location>
</feature>
<evidence type="ECO:0000256" key="3">
    <source>
        <dbReference type="ARBA" id="ARBA00022729"/>
    </source>
</evidence>
<keyword evidence="6" id="KW-0472">Membrane</keyword>
<organism evidence="7">
    <name type="scientific">Ixodes ricinus</name>
    <name type="common">Common tick</name>
    <name type="synonym">Acarus ricinus</name>
    <dbReference type="NCBI Taxonomy" id="34613"/>
    <lineage>
        <taxon>Eukaryota</taxon>
        <taxon>Metazoa</taxon>
        <taxon>Ecdysozoa</taxon>
        <taxon>Arthropoda</taxon>
        <taxon>Chelicerata</taxon>
        <taxon>Arachnida</taxon>
        <taxon>Acari</taxon>
        <taxon>Parasitiformes</taxon>
        <taxon>Ixodida</taxon>
        <taxon>Ixodoidea</taxon>
        <taxon>Ixodidae</taxon>
        <taxon>Ixodinae</taxon>
        <taxon>Ixodes</taxon>
    </lineage>
</organism>
<keyword evidence="4" id="KW-0325">Glycoprotein</keyword>